<dbReference type="AlphaFoldDB" id="K0IJL9"/>
<dbReference type="BioCyc" id="CNIT1237085:G1324-3320-MONOMER"/>
<dbReference type="PROSITE" id="PS50110">
    <property type="entry name" value="RESPONSE_REGULATORY"/>
    <property type="match status" value="1"/>
</dbReference>
<dbReference type="InterPro" id="IPR001789">
    <property type="entry name" value="Sig_transdc_resp-reg_receiver"/>
</dbReference>
<gene>
    <name evidence="2" type="ordered locus">Ngar_c33200</name>
</gene>
<dbReference type="HOGENOM" id="CLU_173008_0_0_2"/>
<dbReference type="GO" id="GO:0000160">
    <property type="term" value="P:phosphorelay signal transduction system"/>
    <property type="evidence" value="ECO:0007669"/>
    <property type="project" value="InterPro"/>
</dbReference>
<dbReference type="STRING" id="1237085.Ngar_c33200"/>
<dbReference type="InParanoid" id="K0IJL9"/>
<name>K0IJL9_NITGG</name>
<dbReference type="Proteomes" id="UP000008037">
    <property type="component" value="Chromosome"/>
</dbReference>
<evidence type="ECO:0000259" key="1">
    <source>
        <dbReference type="PROSITE" id="PS50110"/>
    </source>
</evidence>
<sequence>MLDYRMPKKDGIEVAKEILNLNADQRIIFASAYVKDTLVDSVKQLRRAVELMQKPFKIEALIDTLEDKEIYEELKKLNVDADAFKAVNATHDQITKLLEAIRRLQKNRTF</sequence>
<dbReference type="SUPFAM" id="SSF52172">
    <property type="entry name" value="CheY-like"/>
    <property type="match status" value="1"/>
</dbReference>
<evidence type="ECO:0000313" key="2">
    <source>
        <dbReference type="EMBL" id="AFU60235.1"/>
    </source>
</evidence>
<keyword evidence="3" id="KW-1185">Reference proteome</keyword>
<accession>K0IJL9</accession>
<dbReference type="Gene3D" id="3.40.50.2300">
    <property type="match status" value="1"/>
</dbReference>
<dbReference type="Pfam" id="PF00072">
    <property type="entry name" value="Response_reg"/>
    <property type="match status" value="1"/>
</dbReference>
<organism evidence="2 3">
    <name type="scientific">Nitrososphaera gargensis (strain Ga9.2)</name>
    <dbReference type="NCBI Taxonomy" id="1237085"/>
    <lineage>
        <taxon>Archaea</taxon>
        <taxon>Nitrososphaerota</taxon>
        <taxon>Nitrososphaeria</taxon>
        <taxon>Nitrososphaerales</taxon>
        <taxon>Nitrososphaeraceae</taxon>
        <taxon>Nitrososphaera</taxon>
    </lineage>
</organism>
<dbReference type="EMBL" id="CP002408">
    <property type="protein sequence ID" value="AFU60235.1"/>
    <property type="molecule type" value="Genomic_DNA"/>
</dbReference>
<reference evidence="2 3" key="1">
    <citation type="journal article" date="2012" name="Environ. Microbiol.">
        <title>The genome of the ammonia-oxidizing Candidatus Nitrososphaera gargensis: insights into metabolic versatility and environmental adaptations.</title>
        <authorList>
            <person name="Spang A."/>
            <person name="Poehlein A."/>
            <person name="Offre P."/>
            <person name="Zumbragel S."/>
            <person name="Haider S."/>
            <person name="Rychlik N."/>
            <person name="Nowka B."/>
            <person name="Schmeisser C."/>
            <person name="Lebedeva E.V."/>
            <person name="Rattei T."/>
            <person name="Bohm C."/>
            <person name="Schmid M."/>
            <person name="Galushko A."/>
            <person name="Hatzenpichler R."/>
            <person name="Weinmaier T."/>
            <person name="Daniel R."/>
            <person name="Schleper C."/>
            <person name="Spieck E."/>
            <person name="Streit W."/>
            <person name="Wagner M."/>
        </authorList>
    </citation>
    <scope>NUCLEOTIDE SEQUENCE [LARGE SCALE GENOMIC DNA]</scope>
    <source>
        <strain evidence="3">Ga9.2</strain>
    </source>
</reference>
<dbReference type="KEGG" id="nga:Ngar_c33200"/>
<proteinExistence type="predicted"/>
<feature type="domain" description="Response regulatory" evidence="1">
    <location>
        <begin position="1"/>
        <end position="69"/>
    </location>
</feature>
<evidence type="ECO:0000313" key="3">
    <source>
        <dbReference type="Proteomes" id="UP000008037"/>
    </source>
</evidence>
<dbReference type="InterPro" id="IPR011006">
    <property type="entry name" value="CheY-like_superfamily"/>
</dbReference>
<protein>
    <submittedName>
        <fullName evidence="2">Putative response regulator receiver</fullName>
    </submittedName>
</protein>